<dbReference type="Pfam" id="PF23247">
    <property type="entry name" value="LRR_RPS2"/>
    <property type="match status" value="1"/>
</dbReference>
<gene>
    <name evidence="3" type="ORF">M8C21_001780</name>
</gene>
<feature type="non-terminal residue" evidence="3">
    <location>
        <position position="335"/>
    </location>
</feature>
<evidence type="ECO:0000259" key="2">
    <source>
        <dbReference type="Pfam" id="PF23247"/>
    </source>
</evidence>
<dbReference type="EMBL" id="JAMZMK010008978">
    <property type="protein sequence ID" value="KAI7737647.1"/>
    <property type="molecule type" value="Genomic_DNA"/>
</dbReference>
<evidence type="ECO:0000256" key="1">
    <source>
        <dbReference type="ARBA" id="ARBA00022821"/>
    </source>
</evidence>
<dbReference type="InterPro" id="IPR057135">
    <property type="entry name" value="At4g27190-like_LRR"/>
</dbReference>
<dbReference type="Proteomes" id="UP001206925">
    <property type="component" value="Unassembled WGS sequence"/>
</dbReference>
<dbReference type="InterPro" id="IPR050905">
    <property type="entry name" value="Plant_NBS-LRR"/>
</dbReference>
<comment type="caution">
    <text evidence="3">The sequence shown here is derived from an EMBL/GenBank/DDBJ whole genome shotgun (WGS) entry which is preliminary data.</text>
</comment>
<keyword evidence="4" id="KW-1185">Reference proteome</keyword>
<dbReference type="AlphaFoldDB" id="A0AAD5C9L9"/>
<sequence length="335" mass="38482">KLERLTISKCPDFKTLIGENNGFGVVTLKKLNFMSLEDLPEMVSLCDNVIELPELVELKLARLPNFTSIYPESNSNTSSMQPLFNKEGTVLKLEKLNICMMENLKQIWPCQISTSEKNEVSMLRQIKVRECDSLINLFPINPLPLLNHLEEVVLEKCGSIEVLFNIDFEGVCGKGNRSSSRLRKIEVKELRKLKELWRMKGVNVSHTPVNSFKDVQIIHIIWCRNFIDIFTPTTTNFDLGALTDYLSWGNGGDLEERERKKKMIESDQKINATYPSYLLHTCPHLQNLSLFSDGRVEVVFDMDSPSRRQLATIQPPLLLPHLEKIHLLELEEMSH</sequence>
<feature type="non-terminal residue" evidence="3">
    <location>
        <position position="1"/>
    </location>
</feature>
<dbReference type="PANTHER" id="PTHR33463">
    <property type="entry name" value="NB-ARC DOMAIN-CONTAINING PROTEIN-RELATED"/>
    <property type="match status" value="1"/>
</dbReference>
<reference evidence="3" key="1">
    <citation type="submission" date="2022-06" db="EMBL/GenBank/DDBJ databases">
        <title>Uncovering the hologenomic basis of an extraordinary plant invasion.</title>
        <authorList>
            <person name="Bieker V.C."/>
            <person name="Martin M.D."/>
            <person name="Gilbert T."/>
            <person name="Hodgins K."/>
            <person name="Battlay P."/>
            <person name="Petersen B."/>
            <person name="Wilson J."/>
        </authorList>
    </citation>
    <scope>NUCLEOTIDE SEQUENCE</scope>
    <source>
        <strain evidence="3">AA19_3_7</strain>
        <tissue evidence="3">Leaf</tissue>
    </source>
</reference>
<dbReference type="PANTHER" id="PTHR33463:SF96">
    <property type="entry name" value="LEUCINE-RICH REPEAT DOMAIN, L DOMAIN-LIKE PROTEIN-RELATED"/>
    <property type="match status" value="1"/>
</dbReference>
<feature type="domain" description="Disease resistance protein At4g27190-like leucine-rich repeats" evidence="2">
    <location>
        <begin position="93"/>
        <end position="243"/>
    </location>
</feature>
<keyword evidence="1" id="KW-0611">Plant defense</keyword>
<evidence type="ECO:0000313" key="4">
    <source>
        <dbReference type="Proteomes" id="UP001206925"/>
    </source>
</evidence>
<accession>A0AAD5C9L9</accession>
<protein>
    <recommendedName>
        <fullName evidence="2">Disease resistance protein At4g27190-like leucine-rich repeats domain-containing protein</fullName>
    </recommendedName>
</protein>
<organism evidence="3 4">
    <name type="scientific">Ambrosia artemisiifolia</name>
    <name type="common">Common ragweed</name>
    <dbReference type="NCBI Taxonomy" id="4212"/>
    <lineage>
        <taxon>Eukaryota</taxon>
        <taxon>Viridiplantae</taxon>
        <taxon>Streptophyta</taxon>
        <taxon>Embryophyta</taxon>
        <taxon>Tracheophyta</taxon>
        <taxon>Spermatophyta</taxon>
        <taxon>Magnoliopsida</taxon>
        <taxon>eudicotyledons</taxon>
        <taxon>Gunneridae</taxon>
        <taxon>Pentapetalae</taxon>
        <taxon>asterids</taxon>
        <taxon>campanulids</taxon>
        <taxon>Asterales</taxon>
        <taxon>Asteraceae</taxon>
        <taxon>Asteroideae</taxon>
        <taxon>Heliantheae alliance</taxon>
        <taxon>Heliantheae</taxon>
        <taxon>Ambrosia</taxon>
    </lineage>
</organism>
<evidence type="ECO:0000313" key="3">
    <source>
        <dbReference type="EMBL" id="KAI7737647.1"/>
    </source>
</evidence>
<name>A0AAD5C9L9_AMBAR</name>
<proteinExistence type="predicted"/>